<comment type="subcellular location">
    <subcellularLocation>
        <location evidence="1">Membrane</location>
        <topology evidence="1">Multi-pass membrane protein</topology>
    </subcellularLocation>
</comment>
<evidence type="ECO:0000256" key="8">
    <source>
        <dbReference type="RuleBase" id="RU000477"/>
    </source>
</evidence>
<name>A0A7J6HGN9_CANSA</name>
<keyword evidence="4" id="KW-0677">Repeat</keyword>
<dbReference type="InterPro" id="IPR000425">
    <property type="entry name" value="MIP"/>
</dbReference>
<dbReference type="GO" id="GO:0015250">
    <property type="term" value="F:water channel activity"/>
    <property type="evidence" value="ECO:0007669"/>
    <property type="project" value="InterPro"/>
</dbReference>
<dbReference type="Gene3D" id="1.20.1080.10">
    <property type="entry name" value="Glycerol uptake facilitator protein"/>
    <property type="match status" value="1"/>
</dbReference>
<evidence type="ECO:0000256" key="9">
    <source>
        <dbReference type="SAM" id="Phobius"/>
    </source>
</evidence>
<dbReference type="Pfam" id="PF00230">
    <property type="entry name" value="MIP"/>
    <property type="match status" value="1"/>
</dbReference>
<gene>
    <name evidence="10" type="ORF">G4B88_018622</name>
</gene>
<dbReference type="InterPro" id="IPR023271">
    <property type="entry name" value="Aquaporin-like"/>
</dbReference>
<evidence type="ECO:0000256" key="4">
    <source>
        <dbReference type="ARBA" id="ARBA00022737"/>
    </source>
</evidence>
<evidence type="ECO:0000256" key="6">
    <source>
        <dbReference type="ARBA" id="ARBA00023136"/>
    </source>
</evidence>
<evidence type="ECO:0000256" key="7">
    <source>
        <dbReference type="ARBA" id="ARBA00024030"/>
    </source>
</evidence>
<feature type="transmembrane region" description="Helical" evidence="9">
    <location>
        <begin position="42"/>
        <end position="62"/>
    </location>
</feature>
<dbReference type="PANTHER" id="PTHR46739:SF2">
    <property type="entry name" value="MAJOR INTRINSIC PROTEIN (MIP) FAMILY TRANSPORTER"/>
    <property type="match status" value="1"/>
</dbReference>
<evidence type="ECO:0000256" key="3">
    <source>
        <dbReference type="ARBA" id="ARBA00022692"/>
    </source>
</evidence>
<dbReference type="OrthoDB" id="3222at2759"/>
<dbReference type="AlphaFoldDB" id="A0A7J6HGN9"/>
<dbReference type="GO" id="GO:0016020">
    <property type="term" value="C:membrane"/>
    <property type="evidence" value="ECO:0007669"/>
    <property type="project" value="UniProtKB-SubCell"/>
</dbReference>
<evidence type="ECO:0000256" key="1">
    <source>
        <dbReference type="ARBA" id="ARBA00004141"/>
    </source>
</evidence>
<keyword evidence="3 8" id="KW-0812">Transmembrane</keyword>
<dbReference type="Proteomes" id="UP000583929">
    <property type="component" value="Unassembled WGS sequence"/>
</dbReference>
<dbReference type="PANTHER" id="PTHR46739">
    <property type="entry name" value="AQUAPORIN SIP1-1"/>
    <property type="match status" value="1"/>
</dbReference>
<evidence type="ECO:0000313" key="11">
    <source>
        <dbReference type="Proteomes" id="UP000583929"/>
    </source>
</evidence>
<comment type="caution">
    <text evidence="10">The sequence shown here is derived from an EMBL/GenBank/DDBJ whole genome shotgun (WGS) entry which is preliminary data.</text>
</comment>
<accession>A0A7J6HGN9</accession>
<dbReference type="EMBL" id="JAATIQ010000045">
    <property type="protein sequence ID" value="KAF4394472.1"/>
    <property type="molecule type" value="Genomic_DNA"/>
</dbReference>
<feature type="transmembrane region" description="Helical" evidence="9">
    <location>
        <begin position="209"/>
        <end position="229"/>
    </location>
</feature>
<proteinExistence type="inferred from homology"/>
<evidence type="ECO:0000256" key="2">
    <source>
        <dbReference type="ARBA" id="ARBA00022448"/>
    </source>
</evidence>
<keyword evidence="6 9" id="KW-0472">Membrane</keyword>
<feature type="transmembrane region" description="Helical" evidence="9">
    <location>
        <begin position="136"/>
        <end position="155"/>
    </location>
</feature>
<reference evidence="10 11" key="1">
    <citation type="journal article" date="2020" name="bioRxiv">
        <title>Sequence and annotation of 42 cannabis genomes reveals extensive copy number variation in cannabinoid synthesis and pathogen resistance genes.</title>
        <authorList>
            <person name="Mckernan K.J."/>
            <person name="Helbert Y."/>
            <person name="Kane L.T."/>
            <person name="Ebling H."/>
            <person name="Zhang L."/>
            <person name="Liu B."/>
            <person name="Eaton Z."/>
            <person name="Mclaughlin S."/>
            <person name="Kingan S."/>
            <person name="Baybayan P."/>
            <person name="Concepcion G."/>
            <person name="Jordan M."/>
            <person name="Riva A."/>
            <person name="Barbazuk W."/>
            <person name="Harkins T."/>
        </authorList>
    </citation>
    <scope>NUCLEOTIDE SEQUENCE [LARGE SCALE GENOMIC DNA]</scope>
    <source>
        <strain evidence="11">cv. Jamaican Lion 4</strain>
        <tissue evidence="10">Leaf</tissue>
    </source>
</reference>
<dbReference type="SUPFAM" id="SSF81338">
    <property type="entry name" value="Aquaporin-like"/>
    <property type="match status" value="1"/>
</dbReference>
<organism evidence="10 11">
    <name type="scientific">Cannabis sativa</name>
    <name type="common">Hemp</name>
    <name type="synonym">Marijuana</name>
    <dbReference type="NCBI Taxonomy" id="3483"/>
    <lineage>
        <taxon>Eukaryota</taxon>
        <taxon>Viridiplantae</taxon>
        <taxon>Streptophyta</taxon>
        <taxon>Embryophyta</taxon>
        <taxon>Tracheophyta</taxon>
        <taxon>Spermatophyta</taxon>
        <taxon>Magnoliopsida</taxon>
        <taxon>eudicotyledons</taxon>
        <taxon>Gunneridae</taxon>
        <taxon>Pentapetalae</taxon>
        <taxon>rosids</taxon>
        <taxon>fabids</taxon>
        <taxon>Rosales</taxon>
        <taxon>Cannabaceae</taxon>
        <taxon>Cannabis</taxon>
    </lineage>
</organism>
<feature type="transmembrane region" description="Helical" evidence="9">
    <location>
        <begin position="12"/>
        <end position="35"/>
    </location>
</feature>
<protein>
    <submittedName>
        <fullName evidence="10">Uncharacterized protein</fullName>
    </submittedName>
</protein>
<keyword evidence="5 9" id="KW-1133">Transmembrane helix</keyword>
<dbReference type="PRINTS" id="PR00783">
    <property type="entry name" value="MINTRINSICP"/>
</dbReference>
<sequence>MGVLKDAMGDAILTSMWIVSIPLTRILISIFISYVGIQPKSLSGLFTSTIATSLRLLTFNLFSRALGGANFNPSTATAFYAAGLKSDASLISMATRFPAQATGGVVGVKALLKFMPKEYKGFLRGPSLKVDLHTGAAAEGVLTFMFCFSVLMVVVRGPKSPFLKVWLLSYVTTGLYFLRSGYTGPSMNPANAFGWAYENDLHNSWEQFYVYWACPIIGAIVAACLFRALSPKPVIKITKKKKE</sequence>
<dbReference type="InterPro" id="IPR044222">
    <property type="entry name" value="SIP1-1/2-like"/>
</dbReference>
<keyword evidence="11" id="KW-1185">Reference proteome</keyword>
<keyword evidence="2 8" id="KW-0813">Transport</keyword>
<evidence type="ECO:0000256" key="5">
    <source>
        <dbReference type="ARBA" id="ARBA00022989"/>
    </source>
</evidence>
<feature type="transmembrane region" description="Helical" evidence="9">
    <location>
        <begin position="162"/>
        <end position="178"/>
    </location>
</feature>
<comment type="similarity">
    <text evidence="7">Belongs to the MIP/aquaporin (TC 1.A.8) family. SIP (TC 1.A.8.10) subfamily.</text>
</comment>
<evidence type="ECO:0000313" key="10">
    <source>
        <dbReference type="EMBL" id="KAF4394472.1"/>
    </source>
</evidence>